<dbReference type="PANTHER" id="PTHR24406">
    <property type="entry name" value="TRANSCRIPTIONAL REPRESSOR CTCFL-RELATED"/>
    <property type="match status" value="1"/>
</dbReference>
<keyword evidence="10" id="KW-1185">Reference proteome</keyword>
<evidence type="ECO:0000313" key="9">
    <source>
        <dbReference type="EMBL" id="QQP49967.1"/>
    </source>
</evidence>
<dbReference type="Gene3D" id="3.30.160.60">
    <property type="entry name" value="Classic Zinc Finger"/>
    <property type="match status" value="1"/>
</dbReference>
<proteinExistence type="predicted"/>
<feature type="domain" description="C2H2-type" evidence="8">
    <location>
        <begin position="244"/>
        <end position="267"/>
    </location>
</feature>
<evidence type="ECO:0000259" key="8">
    <source>
        <dbReference type="PROSITE" id="PS50157"/>
    </source>
</evidence>
<keyword evidence="2" id="KW-0479">Metal-binding</keyword>
<evidence type="ECO:0000256" key="6">
    <source>
        <dbReference type="ARBA" id="ARBA00023242"/>
    </source>
</evidence>
<dbReference type="SUPFAM" id="SSF57667">
    <property type="entry name" value="beta-beta-alpha zinc fingers"/>
    <property type="match status" value="1"/>
</dbReference>
<dbReference type="EMBL" id="CP045896">
    <property type="protein sequence ID" value="QQP49967.1"/>
    <property type="molecule type" value="Genomic_DNA"/>
</dbReference>
<comment type="subcellular location">
    <subcellularLocation>
        <location evidence="1">Nucleus</location>
    </subcellularLocation>
</comment>
<dbReference type="PROSITE" id="PS50157">
    <property type="entry name" value="ZINC_FINGER_C2H2_2"/>
    <property type="match status" value="2"/>
</dbReference>
<evidence type="ECO:0000256" key="7">
    <source>
        <dbReference type="PROSITE-ProRule" id="PRU00042"/>
    </source>
</evidence>
<keyword evidence="5" id="KW-0862">Zinc</keyword>
<dbReference type="AlphaFoldDB" id="A0A7T8HH37"/>
<gene>
    <name evidence="9" type="ORF">FKW44_010804</name>
</gene>
<sequence>MKIARARTINCQNPLLVCEEILGVFKRVTLIPVNQFTSTHLSWRNIKSLVSYQSIVIFNMGKKSIRYLDQKLTEDSSLSSMMIIVPLEDGNARFDCKICGRNYRHHPSLFRHFRSAHKEQYAKCLALRKRIHFWASPTHAERTASNKTDPAPLPNLEIHPSDIASDSPVALEEIKMDVENIPPLVFVDLFCKVCSQEFDSEKSLILHMPECQEKQTLLSDLDSLIDNNDMEPTALEIPSAPLSFPCTYCKYNFVDESSLEEHMRTAHFDYTMTLNQPNEMNAFSINQSVACSHCNKIFENENNFYQHICMGNLVLQVINA</sequence>
<evidence type="ECO:0000256" key="3">
    <source>
        <dbReference type="ARBA" id="ARBA00022737"/>
    </source>
</evidence>
<keyword evidence="4 7" id="KW-0863">Zinc-finger</keyword>
<dbReference type="OrthoDB" id="8117402at2759"/>
<feature type="domain" description="C2H2-type" evidence="8">
    <location>
        <begin position="94"/>
        <end position="122"/>
    </location>
</feature>
<dbReference type="InterPro" id="IPR013087">
    <property type="entry name" value="Znf_C2H2_type"/>
</dbReference>
<dbReference type="PROSITE" id="PS00028">
    <property type="entry name" value="ZINC_FINGER_C2H2_1"/>
    <property type="match status" value="2"/>
</dbReference>
<accession>A0A7T8HH37</accession>
<evidence type="ECO:0000256" key="5">
    <source>
        <dbReference type="ARBA" id="ARBA00022833"/>
    </source>
</evidence>
<dbReference type="GO" id="GO:0008270">
    <property type="term" value="F:zinc ion binding"/>
    <property type="evidence" value="ECO:0007669"/>
    <property type="project" value="UniProtKB-KW"/>
</dbReference>
<protein>
    <recommendedName>
        <fullName evidence="8">C2H2-type domain-containing protein</fullName>
    </recommendedName>
</protein>
<reference evidence="10" key="1">
    <citation type="submission" date="2021-01" db="EMBL/GenBank/DDBJ databases">
        <title>Caligus Genome Assembly.</title>
        <authorList>
            <person name="Gallardo-Escarate C."/>
        </authorList>
    </citation>
    <scope>NUCLEOTIDE SEQUENCE [LARGE SCALE GENOMIC DNA]</scope>
</reference>
<evidence type="ECO:0000256" key="2">
    <source>
        <dbReference type="ARBA" id="ARBA00022723"/>
    </source>
</evidence>
<dbReference type="SMART" id="SM00355">
    <property type="entry name" value="ZnF_C2H2"/>
    <property type="match status" value="4"/>
</dbReference>
<dbReference type="InterPro" id="IPR036236">
    <property type="entry name" value="Znf_C2H2_sf"/>
</dbReference>
<dbReference type="InterPro" id="IPR050888">
    <property type="entry name" value="ZnF_C2H2-type_TF"/>
</dbReference>
<dbReference type="Pfam" id="PF00096">
    <property type="entry name" value="zf-C2H2"/>
    <property type="match status" value="2"/>
</dbReference>
<evidence type="ECO:0000256" key="4">
    <source>
        <dbReference type="ARBA" id="ARBA00022771"/>
    </source>
</evidence>
<dbReference type="GO" id="GO:0005634">
    <property type="term" value="C:nucleus"/>
    <property type="evidence" value="ECO:0007669"/>
    <property type="project" value="UniProtKB-SubCell"/>
</dbReference>
<name>A0A7T8HH37_CALRO</name>
<keyword evidence="3" id="KW-0677">Repeat</keyword>
<organism evidence="9 10">
    <name type="scientific">Caligus rogercresseyi</name>
    <name type="common">Sea louse</name>
    <dbReference type="NCBI Taxonomy" id="217165"/>
    <lineage>
        <taxon>Eukaryota</taxon>
        <taxon>Metazoa</taxon>
        <taxon>Ecdysozoa</taxon>
        <taxon>Arthropoda</taxon>
        <taxon>Crustacea</taxon>
        <taxon>Multicrustacea</taxon>
        <taxon>Hexanauplia</taxon>
        <taxon>Copepoda</taxon>
        <taxon>Siphonostomatoida</taxon>
        <taxon>Caligidae</taxon>
        <taxon>Caligus</taxon>
    </lineage>
</organism>
<evidence type="ECO:0000313" key="10">
    <source>
        <dbReference type="Proteomes" id="UP000595437"/>
    </source>
</evidence>
<keyword evidence="6" id="KW-0539">Nucleus</keyword>
<evidence type="ECO:0000256" key="1">
    <source>
        <dbReference type="ARBA" id="ARBA00004123"/>
    </source>
</evidence>
<dbReference type="Proteomes" id="UP000595437">
    <property type="component" value="Chromosome 7"/>
</dbReference>